<dbReference type="Proteomes" id="UP000054843">
    <property type="component" value="Unassembled WGS sequence"/>
</dbReference>
<accession>A0A0V1M4V6</accession>
<protein>
    <submittedName>
        <fullName evidence="1">Uncharacterized protein</fullName>
    </submittedName>
</protein>
<keyword evidence="2" id="KW-1185">Reference proteome</keyword>
<organism evidence="1 2">
    <name type="scientific">Trichinella papuae</name>
    <dbReference type="NCBI Taxonomy" id="268474"/>
    <lineage>
        <taxon>Eukaryota</taxon>
        <taxon>Metazoa</taxon>
        <taxon>Ecdysozoa</taxon>
        <taxon>Nematoda</taxon>
        <taxon>Enoplea</taxon>
        <taxon>Dorylaimia</taxon>
        <taxon>Trichinellida</taxon>
        <taxon>Trichinellidae</taxon>
        <taxon>Trichinella</taxon>
    </lineage>
</organism>
<name>A0A0V1M4V6_9BILA</name>
<dbReference type="AlphaFoldDB" id="A0A0V1M4V6"/>
<evidence type="ECO:0000313" key="1">
    <source>
        <dbReference type="EMBL" id="KRZ66851.1"/>
    </source>
</evidence>
<proteinExistence type="predicted"/>
<gene>
    <name evidence="1" type="ORF">T10_10951</name>
</gene>
<comment type="caution">
    <text evidence="1">The sequence shown here is derived from an EMBL/GenBank/DDBJ whole genome shotgun (WGS) entry which is preliminary data.</text>
</comment>
<evidence type="ECO:0000313" key="2">
    <source>
        <dbReference type="Proteomes" id="UP000054843"/>
    </source>
</evidence>
<sequence>MQRKRQQLQLETNFLSPVPYFQAQPNSRRRLQVVRENVRIEKLLLLARRQGLLLLYLNLIKSKKKEEELLNITVDQFEIIETTFGFACRDELNCGSYSIKDDCECPSVGQA</sequence>
<dbReference type="EMBL" id="JYDO01000222">
    <property type="protein sequence ID" value="KRZ66851.1"/>
    <property type="molecule type" value="Genomic_DNA"/>
</dbReference>
<reference evidence="1 2" key="1">
    <citation type="submission" date="2015-01" db="EMBL/GenBank/DDBJ databases">
        <title>Evolution of Trichinella species and genotypes.</title>
        <authorList>
            <person name="Korhonen P.K."/>
            <person name="Edoardo P."/>
            <person name="Giuseppe L.R."/>
            <person name="Gasser R.B."/>
        </authorList>
    </citation>
    <scope>NUCLEOTIDE SEQUENCE [LARGE SCALE GENOMIC DNA]</scope>
    <source>
        <strain evidence="1">ISS1980</strain>
    </source>
</reference>